<evidence type="ECO:0000313" key="8">
    <source>
        <dbReference type="EMBL" id="SOE51405.1"/>
    </source>
</evidence>
<dbReference type="PANTHER" id="PTHR30086:SF20">
    <property type="entry name" value="ARGININE EXPORTER PROTEIN ARGO-RELATED"/>
    <property type="match status" value="1"/>
</dbReference>
<sequence length="216" mass="23012">MNALPTFAAAAPVTMEATFALLGPIALFALVSSITPGPNNVMVTASGLTFGLRRTLPHVLGITLGWMAMVLLCGAGMQALFAQWPVLYDVLRVAGAAYLLYLAWRIARSGPPETGRADSRPFTFLQAAAFQWVNPKAWIMSIGVVAYLPQQGFIASLLLAGIVCAVVNFPCVVLWAAFGSALRHVLRKPGPVRVFNGVMAVLLVLSLLPLVSELVH</sequence>
<evidence type="ECO:0000313" key="7">
    <source>
        <dbReference type="EMBL" id="SBT24147.1"/>
    </source>
</evidence>
<dbReference type="GO" id="GO:0015171">
    <property type="term" value="F:amino acid transmembrane transporter activity"/>
    <property type="evidence" value="ECO:0007669"/>
    <property type="project" value="TreeGrafter"/>
</dbReference>
<dbReference type="GO" id="GO:0005886">
    <property type="term" value="C:plasma membrane"/>
    <property type="evidence" value="ECO:0007669"/>
    <property type="project" value="UniProtKB-SubCell"/>
</dbReference>
<keyword evidence="5 6" id="KW-0472">Membrane</keyword>
<evidence type="ECO:0000256" key="4">
    <source>
        <dbReference type="ARBA" id="ARBA00022989"/>
    </source>
</evidence>
<dbReference type="InterPro" id="IPR001123">
    <property type="entry name" value="LeuE-type"/>
</dbReference>
<accession>A0A1C3JYA9</accession>
<name>A0A1C3JYA9_9BURK</name>
<keyword evidence="4 6" id="KW-1133">Transmembrane helix</keyword>
<evidence type="ECO:0000313" key="9">
    <source>
        <dbReference type="Proteomes" id="UP000078558"/>
    </source>
</evidence>
<feature type="transmembrane region" description="Helical" evidence="6">
    <location>
        <begin position="59"/>
        <end position="80"/>
    </location>
</feature>
<dbReference type="EMBL" id="FLRC01000006">
    <property type="protein sequence ID" value="SBT24147.1"/>
    <property type="molecule type" value="Genomic_DNA"/>
</dbReference>
<keyword evidence="3 6" id="KW-0812">Transmembrane</keyword>
<reference evidence="8 9" key="2">
    <citation type="submission" date="2017-08" db="EMBL/GenBank/DDBJ databases">
        <authorList>
            <person name="de Groot N.N."/>
        </authorList>
    </citation>
    <scope>NUCLEOTIDE SEQUENCE [LARGE SCALE GENOMIC DNA]</scope>
    <source>
        <strain evidence="8">Orrdi1</strain>
    </source>
</reference>
<reference evidence="7 9" key="1">
    <citation type="submission" date="2016-06" db="EMBL/GenBank/DDBJ databases">
        <authorList>
            <person name="Kjaerup R.B."/>
            <person name="Dalgaard T.S."/>
            <person name="Juul-Madsen H.R."/>
        </authorList>
    </citation>
    <scope>NUCLEOTIDE SEQUENCE [LARGE SCALE GENOMIC DNA]</scope>
    <source>
        <strain evidence="7">Orrdi1</strain>
    </source>
</reference>
<dbReference type="PANTHER" id="PTHR30086">
    <property type="entry name" value="ARGININE EXPORTER PROTEIN ARGO"/>
    <property type="match status" value="1"/>
</dbReference>
<dbReference type="KEGG" id="odi:ODI_R3420"/>
<feature type="transmembrane region" description="Helical" evidence="6">
    <location>
        <begin position="194"/>
        <end position="212"/>
    </location>
</feature>
<feature type="transmembrane region" description="Helical" evidence="6">
    <location>
        <begin position="20"/>
        <end position="38"/>
    </location>
</feature>
<dbReference type="AlphaFoldDB" id="A0A1C3JYA9"/>
<feature type="transmembrane region" description="Helical" evidence="6">
    <location>
        <begin position="124"/>
        <end position="148"/>
    </location>
</feature>
<dbReference type="EMBL" id="LT907988">
    <property type="protein sequence ID" value="SOE51405.1"/>
    <property type="molecule type" value="Genomic_DNA"/>
</dbReference>
<keyword evidence="9" id="KW-1185">Reference proteome</keyword>
<keyword evidence="2" id="KW-1003">Cell membrane</keyword>
<evidence type="ECO:0000256" key="1">
    <source>
        <dbReference type="ARBA" id="ARBA00004651"/>
    </source>
</evidence>
<dbReference type="RefSeq" id="WP_067750039.1">
    <property type="nucleotide sequence ID" value="NZ_LT907988.1"/>
</dbReference>
<comment type="subcellular location">
    <subcellularLocation>
        <location evidence="1">Cell membrane</location>
        <topology evidence="1">Multi-pass membrane protein</topology>
    </subcellularLocation>
</comment>
<dbReference type="STRING" id="1851544.ODI_02235"/>
<evidence type="ECO:0000256" key="2">
    <source>
        <dbReference type="ARBA" id="ARBA00022475"/>
    </source>
</evidence>
<feature type="transmembrane region" description="Helical" evidence="6">
    <location>
        <begin position="86"/>
        <end position="104"/>
    </location>
</feature>
<gene>
    <name evidence="7" type="ORF">ODI_02235</name>
    <name evidence="8" type="ORF">ODI_R3420</name>
</gene>
<protein>
    <submittedName>
        <fullName evidence="7">Transporter, LysE family</fullName>
    </submittedName>
</protein>
<evidence type="ECO:0000256" key="5">
    <source>
        <dbReference type="ARBA" id="ARBA00023136"/>
    </source>
</evidence>
<organism evidence="7 9">
    <name type="scientific">Orrella dioscoreae</name>
    <dbReference type="NCBI Taxonomy" id="1851544"/>
    <lineage>
        <taxon>Bacteria</taxon>
        <taxon>Pseudomonadati</taxon>
        <taxon>Pseudomonadota</taxon>
        <taxon>Betaproteobacteria</taxon>
        <taxon>Burkholderiales</taxon>
        <taxon>Alcaligenaceae</taxon>
        <taxon>Orrella</taxon>
    </lineage>
</organism>
<dbReference type="Proteomes" id="UP000078558">
    <property type="component" value="Chromosome I"/>
</dbReference>
<evidence type="ECO:0000256" key="6">
    <source>
        <dbReference type="SAM" id="Phobius"/>
    </source>
</evidence>
<proteinExistence type="predicted"/>
<dbReference type="GO" id="GO:0033228">
    <property type="term" value="P:cysteine export across plasma membrane"/>
    <property type="evidence" value="ECO:0007669"/>
    <property type="project" value="TreeGrafter"/>
</dbReference>
<feature type="transmembrane region" description="Helical" evidence="6">
    <location>
        <begin position="154"/>
        <end position="182"/>
    </location>
</feature>
<evidence type="ECO:0000256" key="3">
    <source>
        <dbReference type="ARBA" id="ARBA00022692"/>
    </source>
</evidence>
<dbReference type="OrthoDB" id="9812084at2"/>
<dbReference type="Pfam" id="PF01810">
    <property type="entry name" value="LysE"/>
    <property type="match status" value="1"/>
</dbReference>